<dbReference type="RefSeq" id="WP_378129567.1">
    <property type="nucleotide sequence ID" value="NZ_JBHSMI010000005.1"/>
</dbReference>
<dbReference type="InterPro" id="IPR016040">
    <property type="entry name" value="NAD(P)-bd_dom"/>
</dbReference>
<name>A0ABW0HNV5_9BACL</name>
<keyword evidence="3" id="KW-1185">Reference proteome</keyword>
<dbReference type="EMBL" id="JBHSMI010000005">
    <property type="protein sequence ID" value="MFC5401732.1"/>
    <property type="molecule type" value="Genomic_DNA"/>
</dbReference>
<proteinExistence type="predicted"/>
<dbReference type="Gene3D" id="3.90.25.10">
    <property type="entry name" value="UDP-galactose 4-epimerase, domain 1"/>
    <property type="match status" value="1"/>
</dbReference>
<dbReference type="Pfam" id="PF16363">
    <property type="entry name" value="GDP_Man_Dehyd"/>
    <property type="match status" value="1"/>
</dbReference>
<gene>
    <name evidence="2" type="ORF">ACFPOF_03215</name>
</gene>
<accession>A0ABW0HNV5</accession>
<reference evidence="3" key="1">
    <citation type="journal article" date="2019" name="Int. J. Syst. Evol. Microbiol.">
        <title>The Global Catalogue of Microorganisms (GCM) 10K type strain sequencing project: providing services to taxonomists for standard genome sequencing and annotation.</title>
        <authorList>
            <consortium name="The Broad Institute Genomics Platform"/>
            <consortium name="The Broad Institute Genome Sequencing Center for Infectious Disease"/>
            <person name="Wu L."/>
            <person name="Ma J."/>
        </authorList>
    </citation>
    <scope>NUCLEOTIDE SEQUENCE [LARGE SCALE GENOMIC DNA]</scope>
    <source>
        <strain evidence="3">CGMCC 1.18575</strain>
    </source>
</reference>
<dbReference type="PANTHER" id="PTHR43000">
    <property type="entry name" value="DTDP-D-GLUCOSE 4,6-DEHYDRATASE-RELATED"/>
    <property type="match status" value="1"/>
</dbReference>
<evidence type="ECO:0000259" key="1">
    <source>
        <dbReference type="Pfam" id="PF16363"/>
    </source>
</evidence>
<dbReference type="CDD" id="cd05257">
    <property type="entry name" value="Arna_like_SDR_e"/>
    <property type="match status" value="1"/>
</dbReference>
<feature type="domain" description="NAD(P)-binding" evidence="1">
    <location>
        <begin position="8"/>
        <end position="307"/>
    </location>
</feature>
<comment type="caution">
    <text evidence="2">The sequence shown here is derived from an EMBL/GenBank/DDBJ whole genome shotgun (WGS) entry which is preliminary data.</text>
</comment>
<protein>
    <submittedName>
        <fullName evidence="2">NAD-dependent 4,6-dehydratase LegB</fullName>
    </submittedName>
</protein>
<dbReference type="Gene3D" id="3.40.50.720">
    <property type="entry name" value="NAD(P)-binding Rossmann-like Domain"/>
    <property type="match status" value="1"/>
</dbReference>
<dbReference type="InterPro" id="IPR045869">
    <property type="entry name" value="Arna-like_SDR_e"/>
</dbReference>
<dbReference type="InterPro" id="IPR036291">
    <property type="entry name" value="NAD(P)-bd_dom_sf"/>
</dbReference>
<dbReference type="Proteomes" id="UP001596113">
    <property type="component" value="Unassembled WGS sequence"/>
</dbReference>
<sequence>MTRIRKVLVTGADGFIGSHLTEELVRRGYDVRAFVMYNSFNSWGWLDHAAADVQGKFEVFAGDIRDPHGVSEAMKGCDAVLHLAALIAIPYSYHSPDTYVDTNIKGTLNVLQAARNQGVRKVVHTSTSEVYGTALYVPIDEKHPLQGQSPYSASKIGADQMALSFYRSFELPVGIIRPFNTYGPRQSARAVIPTIITQLAAGKESIRLGAIHPTRDFNYVKDTVRGFIHMLESDQCIGEVINIGSNFEVSIEDTVAFLQEILGTDAEIVSDDVRIRPSLSEVERLWADNRKASELLSWQPEFAGVEGFKRGLRETAEWFVDPINRSGYKAGIYNI</sequence>
<evidence type="ECO:0000313" key="3">
    <source>
        <dbReference type="Proteomes" id="UP001596113"/>
    </source>
</evidence>
<dbReference type="NCBIfam" id="TIGR04180">
    <property type="entry name" value="EDH_00030"/>
    <property type="match status" value="1"/>
</dbReference>
<organism evidence="2 3">
    <name type="scientific">Cohnella soli</name>
    <dbReference type="NCBI Taxonomy" id="425005"/>
    <lineage>
        <taxon>Bacteria</taxon>
        <taxon>Bacillati</taxon>
        <taxon>Bacillota</taxon>
        <taxon>Bacilli</taxon>
        <taxon>Bacillales</taxon>
        <taxon>Paenibacillaceae</taxon>
        <taxon>Cohnella</taxon>
    </lineage>
</organism>
<evidence type="ECO:0000313" key="2">
    <source>
        <dbReference type="EMBL" id="MFC5401732.1"/>
    </source>
</evidence>
<dbReference type="InterPro" id="IPR026390">
    <property type="entry name" value="LegB-like"/>
</dbReference>
<dbReference type="SUPFAM" id="SSF51735">
    <property type="entry name" value="NAD(P)-binding Rossmann-fold domains"/>
    <property type="match status" value="1"/>
</dbReference>